<dbReference type="InterPro" id="IPR027417">
    <property type="entry name" value="P-loop_NTPase"/>
</dbReference>
<dbReference type="Gene3D" id="3.40.50.300">
    <property type="entry name" value="P-loop containing nucleotide triphosphate hydrolases"/>
    <property type="match status" value="1"/>
</dbReference>
<evidence type="ECO:0000313" key="3">
    <source>
        <dbReference type="Proteomes" id="UP000294508"/>
    </source>
</evidence>
<name>A0A4R2HXR5_9ACTN</name>
<dbReference type="GO" id="GO:0005829">
    <property type="term" value="C:cytosol"/>
    <property type="evidence" value="ECO:0007669"/>
    <property type="project" value="TreeGrafter"/>
</dbReference>
<protein>
    <submittedName>
        <fullName evidence="2">50S ribosome-binding GTPase</fullName>
    </submittedName>
</protein>
<keyword evidence="1" id="KW-0472">Membrane</keyword>
<comment type="caution">
    <text evidence="2">The sequence shown here is derived from an EMBL/GenBank/DDBJ whole genome shotgun (WGS) entry which is preliminary data.</text>
</comment>
<proteinExistence type="predicted"/>
<keyword evidence="3" id="KW-1185">Reference proteome</keyword>
<gene>
    <name evidence="2" type="ORF">EV652_101894</name>
</gene>
<reference evidence="2 3" key="1">
    <citation type="journal article" date="2015" name="Stand. Genomic Sci.">
        <title>Genomic Encyclopedia of Bacterial and Archaeal Type Strains, Phase III: the genomes of soil and plant-associated and newly described type strains.</title>
        <authorList>
            <person name="Whitman W.B."/>
            <person name="Woyke T."/>
            <person name="Klenk H.P."/>
            <person name="Zhou Y."/>
            <person name="Lilburn T.G."/>
            <person name="Beck B.J."/>
            <person name="De Vos P."/>
            <person name="Vandamme P."/>
            <person name="Eisen J.A."/>
            <person name="Garrity G."/>
            <person name="Hugenholtz P."/>
            <person name="Kyrpides N.C."/>
        </authorList>
    </citation>
    <scope>NUCLEOTIDE SEQUENCE [LARGE SCALE GENOMIC DNA]</scope>
    <source>
        <strain evidence="2 3">VKM Ac-2572</strain>
    </source>
</reference>
<dbReference type="EMBL" id="SLWN01000001">
    <property type="protein sequence ID" value="TCO36006.1"/>
    <property type="molecule type" value="Genomic_DNA"/>
</dbReference>
<dbReference type="RefSeq" id="WP_199237990.1">
    <property type="nucleotide sequence ID" value="NZ_SLWN01000001.1"/>
</dbReference>
<dbReference type="Proteomes" id="UP000294508">
    <property type="component" value="Unassembled WGS sequence"/>
</dbReference>
<dbReference type="InterPro" id="IPR005662">
    <property type="entry name" value="GTPase_Era-like"/>
</dbReference>
<keyword evidence="1" id="KW-0812">Transmembrane</keyword>
<organism evidence="2 3">
    <name type="scientific">Kribbella steppae</name>
    <dbReference type="NCBI Taxonomy" id="2512223"/>
    <lineage>
        <taxon>Bacteria</taxon>
        <taxon>Bacillati</taxon>
        <taxon>Actinomycetota</taxon>
        <taxon>Actinomycetes</taxon>
        <taxon>Propionibacteriales</taxon>
        <taxon>Kribbellaceae</taxon>
        <taxon>Kribbella</taxon>
    </lineage>
</organism>
<keyword evidence="1" id="KW-1133">Transmembrane helix</keyword>
<feature type="transmembrane region" description="Helical" evidence="1">
    <location>
        <begin position="449"/>
        <end position="471"/>
    </location>
</feature>
<evidence type="ECO:0000313" key="2">
    <source>
        <dbReference type="EMBL" id="TCO36006.1"/>
    </source>
</evidence>
<accession>A0A4R2HXR5</accession>
<evidence type="ECO:0000256" key="1">
    <source>
        <dbReference type="SAM" id="Phobius"/>
    </source>
</evidence>
<dbReference type="GO" id="GO:0005525">
    <property type="term" value="F:GTP binding"/>
    <property type="evidence" value="ECO:0007669"/>
    <property type="project" value="InterPro"/>
</dbReference>
<dbReference type="GO" id="GO:0000028">
    <property type="term" value="P:ribosomal small subunit assembly"/>
    <property type="evidence" value="ECO:0007669"/>
    <property type="project" value="TreeGrafter"/>
</dbReference>
<dbReference type="GO" id="GO:0019843">
    <property type="term" value="F:rRNA binding"/>
    <property type="evidence" value="ECO:0007669"/>
    <property type="project" value="TreeGrafter"/>
</dbReference>
<dbReference type="PANTHER" id="PTHR42698">
    <property type="entry name" value="GTPASE ERA"/>
    <property type="match status" value="1"/>
</dbReference>
<dbReference type="SUPFAM" id="SSF52540">
    <property type="entry name" value="P-loop containing nucleoside triphosphate hydrolases"/>
    <property type="match status" value="1"/>
</dbReference>
<dbReference type="AlphaFoldDB" id="A0A4R2HXR5"/>
<feature type="transmembrane region" description="Helical" evidence="1">
    <location>
        <begin position="483"/>
        <end position="509"/>
    </location>
</feature>
<sequence length="559" mass="60548">MTGIVDTVKGLVRGSTDVLTKIEALEAAAEAGQGRLDPVVLTEATQIVERAGHRLRMSGELTVVALAGATGSGKSSLFNSMTGLDLAAIGTRRPTSSMPLACVWGEEPAGEVLNWLGIPRRHQVQHRSSLEEAQSEDLDGLVLLDLPDHDSTEVEHRLIVDRLVELVDVLVWVVDPQKYADAALHNRYIKPFASHSGVMVFALNHIDKLTPDQRKSCLNDLDRLLKADGLKSPNVVATSAVSGDGLDELRALLVKRVNNKRAARERLAADVDRVADRMASQCGNAKTPEIAKSDITELVDALSDASGVPVVVDAVRRSYQQRAGAATGWPVTKWLGRFRPDPLRRLHLDQVSRQQGKALRKSASHEVAIARSSLPAATPVQRARMDTAVRTITNKAAEGLSRPWADSVRSAIRRREESLGDELDQAVARTDLGASNNPSWWSAMRFIQWVLFLVALGGGLWLAAMAVFGFLQLDDPPLPKWNGIPYATIMLVGGAILGVGVSFACRLFATSGAARRSRLVAKALRTELEKVADSHVVAPARDELAAYTTCRDSLATARR</sequence>
<dbReference type="GO" id="GO:0043024">
    <property type="term" value="F:ribosomal small subunit binding"/>
    <property type="evidence" value="ECO:0007669"/>
    <property type="project" value="TreeGrafter"/>
</dbReference>
<dbReference type="PANTHER" id="PTHR42698:SF1">
    <property type="entry name" value="GTPASE ERA, MITOCHONDRIAL"/>
    <property type="match status" value="1"/>
</dbReference>